<feature type="domain" description="ShKT" evidence="2">
    <location>
        <begin position="58"/>
        <end position="89"/>
    </location>
</feature>
<dbReference type="OMA" id="NGSCERW"/>
<dbReference type="InParanoid" id="H2XRW8"/>
<comment type="caution">
    <text evidence="1">Lacks conserved residue(s) required for the propagation of feature annotation.</text>
</comment>
<feature type="disulfide bond" evidence="1">
    <location>
        <begin position="15"/>
        <end position="49"/>
    </location>
</feature>
<dbReference type="Gene3D" id="1.10.10.1940">
    <property type="match status" value="1"/>
</dbReference>
<dbReference type="PROSITE" id="PS51670">
    <property type="entry name" value="SHKT"/>
    <property type="match status" value="2"/>
</dbReference>
<dbReference type="EMBL" id="EAAA01001686">
    <property type="status" value="NOT_ANNOTATED_CDS"/>
    <property type="molecule type" value="Genomic_DNA"/>
</dbReference>
<dbReference type="Proteomes" id="UP000008144">
    <property type="component" value="Chromosome 3"/>
</dbReference>
<name>H2XRW8_CIOIN</name>
<evidence type="ECO:0000256" key="1">
    <source>
        <dbReference type="PROSITE-ProRule" id="PRU01005"/>
    </source>
</evidence>
<dbReference type="AlphaFoldDB" id="H2XRW8"/>
<evidence type="ECO:0000259" key="2">
    <source>
        <dbReference type="PROSITE" id="PS51670"/>
    </source>
</evidence>
<organism evidence="3 4">
    <name type="scientific">Ciona intestinalis</name>
    <name type="common">Transparent sea squirt</name>
    <name type="synonym">Ascidia intestinalis</name>
    <dbReference type="NCBI Taxonomy" id="7719"/>
    <lineage>
        <taxon>Eukaryota</taxon>
        <taxon>Metazoa</taxon>
        <taxon>Chordata</taxon>
        <taxon>Tunicata</taxon>
        <taxon>Ascidiacea</taxon>
        <taxon>Phlebobranchia</taxon>
        <taxon>Cionidae</taxon>
        <taxon>Ciona</taxon>
    </lineage>
</organism>
<dbReference type="HOGENOM" id="CLU_158367_0_0_1"/>
<sequence>MRFPKGTTGGSGGTCTDRNTYCPSWANDGECSANPSYMLTYCRKSCKQCNGGTTNGNCRNKDSRCRGWRSYCGNNRYVDRNCKQTCETC</sequence>
<reference evidence="4" key="1">
    <citation type="journal article" date="2002" name="Science">
        <title>The draft genome of Ciona intestinalis: insights into chordate and vertebrate origins.</title>
        <authorList>
            <person name="Dehal P."/>
            <person name="Satou Y."/>
            <person name="Campbell R.K."/>
            <person name="Chapman J."/>
            <person name="Degnan B."/>
            <person name="De Tomaso A."/>
            <person name="Davidson B."/>
            <person name="Di Gregorio A."/>
            <person name="Gelpke M."/>
            <person name="Goodstein D.M."/>
            <person name="Harafuji N."/>
            <person name="Hastings K.E."/>
            <person name="Ho I."/>
            <person name="Hotta K."/>
            <person name="Huang W."/>
            <person name="Kawashima T."/>
            <person name="Lemaire P."/>
            <person name="Martinez D."/>
            <person name="Meinertzhagen I.A."/>
            <person name="Necula S."/>
            <person name="Nonaka M."/>
            <person name="Putnam N."/>
            <person name="Rash S."/>
            <person name="Saiga H."/>
            <person name="Satake M."/>
            <person name="Terry A."/>
            <person name="Yamada L."/>
            <person name="Wang H.G."/>
            <person name="Awazu S."/>
            <person name="Azumi K."/>
            <person name="Boore J."/>
            <person name="Branno M."/>
            <person name="Chin-Bow S."/>
            <person name="DeSantis R."/>
            <person name="Doyle S."/>
            <person name="Francino P."/>
            <person name="Keys D.N."/>
            <person name="Haga S."/>
            <person name="Hayashi H."/>
            <person name="Hino K."/>
            <person name="Imai K.S."/>
            <person name="Inaba K."/>
            <person name="Kano S."/>
            <person name="Kobayashi K."/>
            <person name="Kobayashi M."/>
            <person name="Lee B.I."/>
            <person name="Makabe K.W."/>
            <person name="Manohar C."/>
            <person name="Matassi G."/>
            <person name="Medina M."/>
            <person name="Mochizuki Y."/>
            <person name="Mount S."/>
            <person name="Morishita T."/>
            <person name="Miura S."/>
            <person name="Nakayama A."/>
            <person name="Nishizaka S."/>
            <person name="Nomoto H."/>
            <person name="Ohta F."/>
            <person name="Oishi K."/>
            <person name="Rigoutsos I."/>
            <person name="Sano M."/>
            <person name="Sasaki A."/>
            <person name="Sasakura Y."/>
            <person name="Shoguchi E."/>
            <person name="Shin-i T."/>
            <person name="Spagnuolo A."/>
            <person name="Stainier D."/>
            <person name="Suzuki M.M."/>
            <person name="Tassy O."/>
            <person name="Takatori N."/>
            <person name="Tokuoka M."/>
            <person name="Yagi K."/>
            <person name="Yoshizaki F."/>
            <person name="Wada S."/>
            <person name="Zhang C."/>
            <person name="Hyatt P.D."/>
            <person name="Larimer F."/>
            <person name="Detter C."/>
            <person name="Doggett N."/>
            <person name="Glavina T."/>
            <person name="Hawkins T."/>
            <person name="Richardson P."/>
            <person name="Lucas S."/>
            <person name="Kohara Y."/>
            <person name="Levine M."/>
            <person name="Satoh N."/>
            <person name="Rokhsar D.S."/>
        </authorList>
    </citation>
    <scope>NUCLEOTIDE SEQUENCE [LARGE SCALE GENOMIC DNA]</scope>
</reference>
<accession>H2XRW8</accession>
<dbReference type="Pfam" id="PF01549">
    <property type="entry name" value="ShK"/>
    <property type="match status" value="2"/>
</dbReference>
<proteinExistence type="predicted"/>
<dbReference type="Ensembl" id="ENSCINT00000033595.1">
    <property type="protein sequence ID" value="ENSCINP00000032402.1"/>
    <property type="gene ID" value="ENSCING00000024377.1"/>
</dbReference>
<evidence type="ECO:0000313" key="4">
    <source>
        <dbReference type="Proteomes" id="UP000008144"/>
    </source>
</evidence>
<keyword evidence="1" id="KW-1015">Disulfide bond</keyword>
<dbReference type="GeneTree" id="ENSGT00730000113155"/>
<reference evidence="3" key="2">
    <citation type="journal article" date="2008" name="Genome Biol.">
        <title>Improved genome assembly and evidence-based global gene model set for the chordate Ciona intestinalis: new insight into intron and operon populations.</title>
        <authorList>
            <person name="Satou Y."/>
            <person name="Mineta K."/>
            <person name="Ogasawara M."/>
            <person name="Sasakura Y."/>
            <person name="Shoguchi E."/>
            <person name="Ueno K."/>
            <person name="Yamada L."/>
            <person name="Matsumoto J."/>
            <person name="Wasserscheid J."/>
            <person name="Dewar K."/>
            <person name="Wiley G.B."/>
            <person name="Macmil S.L."/>
            <person name="Roe B.A."/>
            <person name="Zeller R.W."/>
            <person name="Hastings K.E."/>
            <person name="Lemaire P."/>
            <person name="Lindquist E."/>
            <person name="Endo T."/>
            <person name="Hotta K."/>
            <person name="Inaba K."/>
        </authorList>
    </citation>
    <scope>NUCLEOTIDE SEQUENCE [LARGE SCALE GENOMIC DNA]</scope>
    <source>
        <strain evidence="3">wild type</strain>
    </source>
</reference>
<reference evidence="3" key="4">
    <citation type="submission" date="2025-09" db="UniProtKB">
        <authorList>
            <consortium name="Ensembl"/>
        </authorList>
    </citation>
    <scope>IDENTIFICATION</scope>
</reference>
<keyword evidence="4" id="KW-1185">Reference proteome</keyword>
<dbReference type="SMART" id="SM00254">
    <property type="entry name" value="ShKT"/>
    <property type="match status" value="2"/>
</dbReference>
<evidence type="ECO:0000313" key="3">
    <source>
        <dbReference type="Ensembl" id="ENSCINP00000032402.1"/>
    </source>
</evidence>
<reference evidence="3" key="3">
    <citation type="submission" date="2025-08" db="UniProtKB">
        <authorList>
            <consortium name="Ensembl"/>
        </authorList>
    </citation>
    <scope>IDENTIFICATION</scope>
</reference>
<dbReference type="InterPro" id="IPR003582">
    <property type="entry name" value="ShKT_dom"/>
</dbReference>
<protein>
    <recommendedName>
        <fullName evidence="2">ShKT domain-containing protein</fullName>
    </recommendedName>
</protein>
<feature type="domain" description="ShKT" evidence="2">
    <location>
        <begin position="15"/>
        <end position="49"/>
    </location>
</feature>